<evidence type="ECO:0000313" key="11">
    <source>
        <dbReference type="Proteomes" id="UP000053958"/>
    </source>
</evidence>
<evidence type="ECO:0000256" key="1">
    <source>
        <dbReference type="ARBA" id="ARBA00022679"/>
    </source>
</evidence>
<accession>A0A0F4YLH2</accession>
<keyword evidence="1" id="KW-0808">Transferase</keyword>
<dbReference type="PANTHER" id="PTHR15067:SF7">
    <property type="entry name" value="E3 UBIQUITIN-PROTEIN LIGASE DMA1-RELATED"/>
    <property type="match status" value="1"/>
</dbReference>
<feature type="compositionally biased region" description="Polar residues" evidence="7">
    <location>
        <begin position="31"/>
        <end position="41"/>
    </location>
</feature>
<dbReference type="OrthoDB" id="687730at2759"/>
<dbReference type="GO" id="GO:0032153">
    <property type="term" value="C:cell division site"/>
    <property type="evidence" value="ECO:0007669"/>
    <property type="project" value="TreeGrafter"/>
</dbReference>
<dbReference type="SUPFAM" id="SSF49879">
    <property type="entry name" value="SMAD/FHA domain"/>
    <property type="match status" value="1"/>
</dbReference>
<gene>
    <name evidence="10" type="ORF">T310_7599</name>
</gene>
<dbReference type="EMBL" id="LASV01000454">
    <property type="protein sequence ID" value="KKA18458.1"/>
    <property type="molecule type" value="Genomic_DNA"/>
</dbReference>
<feature type="compositionally biased region" description="Low complexity" evidence="7">
    <location>
        <begin position="68"/>
        <end position="89"/>
    </location>
</feature>
<dbReference type="STRING" id="1408163.A0A0F4YLH2"/>
<feature type="compositionally biased region" description="Polar residues" evidence="7">
    <location>
        <begin position="464"/>
        <end position="481"/>
    </location>
</feature>
<keyword evidence="2" id="KW-0479">Metal-binding</keyword>
<feature type="domain" description="FHA" evidence="8">
    <location>
        <begin position="205"/>
        <end position="268"/>
    </location>
</feature>
<feature type="compositionally biased region" description="Low complexity" evidence="7">
    <location>
        <begin position="1"/>
        <end position="15"/>
    </location>
</feature>
<name>A0A0F4YLH2_RASE3</name>
<feature type="region of interest" description="Disordered" evidence="7">
    <location>
        <begin position="400"/>
        <end position="447"/>
    </location>
</feature>
<evidence type="ECO:0000256" key="3">
    <source>
        <dbReference type="ARBA" id="ARBA00022771"/>
    </source>
</evidence>
<evidence type="ECO:0000259" key="9">
    <source>
        <dbReference type="PROSITE" id="PS50089"/>
    </source>
</evidence>
<dbReference type="GO" id="GO:0006511">
    <property type="term" value="P:ubiquitin-dependent protein catabolic process"/>
    <property type="evidence" value="ECO:0007669"/>
    <property type="project" value="TreeGrafter"/>
</dbReference>
<feature type="region of interest" description="Disordered" evidence="7">
    <location>
        <begin position="1"/>
        <end position="167"/>
    </location>
</feature>
<dbReference type="GO" id="GO:0005829">
    <property type="term" value="C:cytosol"/>
    <property type="evidence" value="ECO:0007669"/>
    <property type="project" value="TreeGrafter"/>
</dbReference>
<dbReference type="FunFam" id="2.60.200.20:FF:000030">
    <property type="entry name" value="FHA domain-containing protein"/>
    <property type="match status" value="1"/>
</dbReference>
<dbReference type="GO" id="GO:0061630">
    <property type="term" value="F:ubiquitin protein ligase activity"/>
    <property type="evidence" value="ECO:0007669"/>
    <property type="project" value="TreeGrafter"/>
</dbReference>
<feature type="region of interest" description="Disordered" evidence="7">
    <location>
        <begin position="461"/>
        <end position="546"/>
    </location>
</feature>
<dbReference type="AlphaFoldDB" id="A0A0F4YLH2"/>
<comment type="caution">
    <text evidence="10">The sequence shown here is derived from an EMBL/GenBank/DDBJ whole genome shotgun (WGS) entry which is preliminary data.</text>
</comment>
<dbReference type="Pfam" id="PF17123">
    <property type="entry name" value="zf-RING_11"/>
    <property type="match status" value="1"/>
</dbReference>
<feature type="compositionally biased region" description="Low complexity" evidence="7">
    <location>
        <begin position="125"/>
        <end position="139"/>
    </location>
</feature>
<sequence length="546" mass="58904">MSASAASPPNLASDAQPTARAGRLRRLSQLRAYTQSYLTPHSSSSASSSSSSANPRSYRNSLSRVVGLSSPLLSTSASSESATPQSPTAAESARAHPPSSESSQSSTPSHEPQSQQVGNGVQNMASAAGDASASVSPGSTNGQSSATPQNAPDRPAAPENSSAAPRPKQEATIRFFAYQDPHNPGRPSLPFSPMSRTLPSENSVIRVGRYSERDGVPVANPTEPSDAPIGFKSKVVSRKHCEFSYSNGQWYIKDVGSSSGTFLNRMRLSQPNMESRLYAVRDGDIVQLGIDFRGGEEMIFRCVRIRIECNRCWQQRPNEFNKNTETLIKNLGKGDAADDFSGCRECSICLGSVLRPYQCLFMAACAHVWHYKCIRRLLHTPDYPMFQCPNCRAWTDLSAEVDDSDDSDNERRATRRELPSGTQNNPENEETRGSQCPQANGASHSSDAELAAVTENMRLEERGTSGQQAENPDSAGTTQDEPNGRSANIPIPARLSPTETPSGASRHGQSQRRSDTPGSAETFEDNPMTPRNDSGPLAFDGRAGRL</sequence>
<protein>
    <submittedName>
        <fullName evidence="10">FHA domain protein</fullName>
    </submittedName>
</protein>
<keyword evidence="5" id="KW-0862">Zinc</keyword>
<feature type="compositionally biased region" description="Low complexity" evidence="7">
    <location>
        <begin position="42"/>
        <end position="53"/>
    </location>
</feature>
<evidence type="ECO:0000256" key="5">
    <source>
        <dbReference type="ARBA" id="ARBA00022833"/>
    </source>
</evidence>
<dbReference type="GO" id="GO:0000151">
    <property type="term" value="C:ubiquitin ligase complex"/>
    <property type="evidence" value="ECO:0007669"/>
    <property type="project" value="TreeGrafter"/>
</dbReference>
<feature type="compositionally biased region" description="Polar residues" evidence="7">
    <location>
        <begin position="433"/>
        <end position="445"/>
    </location>
</feature>
<dbReference type="GO" id="GO:0016567">
    <property type="term" value="P:protein ubiquitination"/>
    <property type="evidence" value="ECO:0007669"/>
    <property type="project" value="TreeGrafter"/>
</dbReference>
<evidence type="ECO:0000256" key="6">
    <source>
        <dbReference type="PROSITE-ProRule" id="PRU00175"/>
    </source>
</evidence>
<proteinExistence type="predicted"/>
<evidence type="ECO:0000256" key="4">
    <source>
        <dbReference type="ARBA" id="ARBA00022786"/>
    </source>
</evidence>
<dbReference type="PANTHER" id="PTHR15067">
    <property type="entry name" value="E3 UBIQUITIN-PROTEIN LIGASE RNF8"/>
    <property type="match status" value="1"/>
</dbReference>
<feature type="compositionally biased region" description="Basic and acidic residues" evidence="7">
    <location>
        <begin position="409"/>
        <end position="418"/>
    </location>
</feature>
<keyword evidence="11" id="KW-1185">Reference proteome</keyword>
<dbReference type="InterPro" id="IPR008984">
    <property type="entry name" value="SMAD_FHA_dom_sf"/>
</dbReference>
<evidence type="ECO:0000256" key="2">
    <source>
        <dbReference type="ARBA" id="ARBA00022723"/>
    </source>
</evidence>
<dbReference type="Gene3D" id="3.30.40.10">
    <property type="entry name" value="Zinc/RING finger domain, C3HC4 (zinc finger)"/>
    <property type="match status" value="1"/>
</dbReference>
<dbReference type="SUPFAM" id="SSF57850">
    <property type="entry name" value="RING/U-box"/>
    <property type="match status" value="1"/>
</dbReference>
<evidence type="ECO:0000259" key="8">
    <source>
        <dbReference type="PROSITE" id="PS50006"/>
    </source>
</evidence>
<dbReference type="GeneID" id="25319870"/>
<dbReference type="Proteomes" id="UP000053958">
    <property type="component" value="Unassembled WGS sequence"/>
</dbReference>
<dbReference type="RefSeq" id="XP_013325070.1">
    <property type="nucleotide sequence ID" value="XM_013469616.1"/>
</dbReference>
<reference evidence="10 11" key="1">
    <citation type="submission" date="2015-04" db="EMBL/GenBank/DDBJ databases">
        <authorList>
            <person name="Heijne W.H."/>
            <person name="Fedorova N.D."/>
            <person name="Nierman W.C."/>
            <person name="Vollebregt A.W."/>
            <person name="Zhao Z."/>
            <person name="Wu L."/>
            <person name="Kumar M."/>
            <person name="Stam H."/>
            <person name="van den Berg M.A."/>
            <person name="Pel H.J."/>
        </authorList>
    </citation>
    <scope>NUCLEOTIDE SEQUENCE [LARGE SCALE GENOMIC DNA]</scope>
    <source>
        <strain evidence="10 11">CBS 393.64</strain>
    </source>
</reference>
<dbReference type="PROSITE" id="PS50006">
    <property type="entry name" value="FHA_DOMAIN"/>
    <property type="match status" value="1"/>
</dbReference>
<evidence type="ECO:0000256" key="7">
    <source>
        <dbReference type="SAM" id="MobiDB-lite"/>
    </source>
</evidence>
<feature type="compositionally biased region" description="Polar residues" evidence="7">
    <location>
        <begin position="140"/>
        <end position="150"/>
    </location>
</feature>
<organism evidence="10 11">
    <name type="scientific">Rasamsonia emersonii (strain ATCC 16479 / CBS 393.64 / IMI 116815)</name>
    <dbReference type="NCBI Taxonomy" id="1408163"/>
    <lineage>
        <taxon>Eukaryota</taxon>
        <taxon>Fungi</taxon>
        <taxon>Dikarya</taxon>
        <taxon>Ascomycota</taxon>
        <taxon>Pezizomycotina</taxon>
        <taxon>Eurotiomycetes</taxon>
        <taxon>Eurotiomycetidae</taxon>
        <taxon>Eurotiales</taxon>
        <taxon>Trichocomaceae</taxon>
        <taxon>Rasamsonia</taxon>
    </lineage>
</organism>
<dbReference type="PROSITE" id="PS50089">
    <property type="entry name" value="ZF_RING_2"/>
    <property type="match status" value="1"/>
</dbReference>
<feature type="compositionally biased region" description="Low complexity" evidence="7">
    <location>
        <begin position="96"/>
        <end position="116"/>
    </location>
</feature>
<keyword evidence="4" id="KW-0833">Ubl conjugation pathway</keyword>
<dbReference type="SMART" id="SM00240">
    <property type="entry name" value="FHA"/>
    <property type="match status" value="1"/>
</dbReference>
<feature type="domain" description="RING-type" evidence="9">
    <location>
        <begin position="346"/>
        <end position="392"/>
    </location>
</feature>
<feature type="compositionally biased region" description="Polar residues" evidence="7">
    <location>
        <begin position="54"/>
        <end position="63"/>
    </location>
</feature>
<dbReference type="InterPro" id="IPR013083">
    <property type="entry name" value="Znf_RING/FYVE/PHD"/>
</dbReference>
<dbReference type="InterPro" id="IPR000253">
    <property type="entry name" value="FHA_dom"/>
</dbReference>
<evidence type="ECO:0000313" key="10">
    <source>
        <dbReference type="EMBL" id="KKA18458.1"/>
    </source>
</evidence>
<dbReference type="Pfam" id="PF00498">
    <property type="entry name" value="FHA"/>
    <property type="match status" value="1"/>
</dbReference>
<dbReference type="GO" id="GO:0008270">
    <property type="term" value="F:zinc ion binding"/>
    <property type="evidence" value="ECO:0007669"/>
    <property type="project" value="UniProtKB-KW"/>
</dbReference>
<dbReference type="Gene3D" id="2.60.200.20">
    <property type="match status" value="1"/>
</dbReference>
<dbReference type="InterPro" id="IPR001841">
    <property type="entry name" value="Znf_RING"/>
</dbReference>
<keyword evidence="3 6" id="KW-0863">Zinc-finger</keyword>